<organism evidence="3 4">
    <name type="scientific">Glycine soja</name>
    <name type="common">Wild soybean</name>
    <dbReference type="NCBI Taxonomy" id="3848"/>
    <lineage>
        <taxon>Eukaryota</taxon>
        <taxon>Viridiplantae</taxon>
        <taxon>Streptophyta</taxon>
        <taxon>Embryophyta</taxon>
        <taxon>Tracheophyta</taxon>
        <taxon>Spermatophyta</taxon>
        <taxon>Magnoliopsida</taxon>
        <taxon>eudicotyledons</taxon>
        <taxon>Gunneridae</taxon>
        <taxon>Pentapetalae</taxon>
        <taxon>rosids</taxon>
        <taxon>fabids</taxon>
        <taxon>Fabales</taxon>
        <taxon>Fabaceae</taxon>
        <taxon>Papilionoideae</taxon>
        <taxon>50 kb inversion clade</taxon>
        <taxon>NPAAA clade</taxon>
        <taxon>indigoferoid/millettioid clade</taxon>
        <taxon>Phaseoleae</taxon>
        <taxon>Glycine</taxon>
        <taxon>Glycine subgen. Soja</taxon>
    </lineage>
</organism>
<name>A0A445GBZ9_GLYSO</name>
<protein>
    <recommendedName>
        <fullName evidence="2">FCP1 homology domain-containing protein</fullName>
    </recommendedName>
</protein>
<gene>
    <name evidence="3" type="ORF">D0Y65_046998</name>
</gene>
<keyword evidence="1" id="KW-1133">Transmembrane helix</keyword>
<evidence type="ECO:0000259" key="2">
    <source>
        <dbReference type="Pfam" id="PF03031"/>
    </source>
</evidence>
<proteinExistence type="predicted"/>
<evidence type="ECO:0000313" key="3">
    <source>
        <dbReference type="EMBL" id="RZB58678.1"/>
    </source>
</evidence>
<feature type="non-terminal residue" evidence="3">
    <location>
        <position position="1"/>
    </location>
</feature>
<reference evidence="3 4" key="1">
    <citation type="submission" date="2018-09" db="EMBL/GenBank/DDBJ databases">
        <title>A high-quality reference genome of wild soybean provides a powerful tool to mine soybean genomes.</title>
        <authorList>
            <person name="Xie M."/>
            <person name="Chung C.Y.L."/>
            <person name="Li M.-W."/>
            <person name="Wong F.-L."/>
            <person name="Chan T.-F."/>
            <person name="Lam H.-M."/>
        </authorList>
    </citation>
    <scope>NUCLEOTIDE SEQUENCE [LARGE SCALE GENOMIC DNA]</scope>
    <source>
        <strain evidence="4">cv. W05</strain>
        <tissue evidence="3">Hypocotyl of etiolated seedlings</tissue>
    </source>
</reference>
<dbReference type="AlphaFoldDB" id="A0A445GBZ9"/>
<evidence type="ECO:0000256" key="1">
    <source>
        <dbReference type="SAM" id="Phobius"/>
    </source>
</evidence>
<keyword evidence="1" id="KW-0812">Transmembrane</keyword>
<dbReference type="InterPro" id="IPR052419">
    <property type="entry name" value="5_3-deoxyribonucleotidase-like"/>
</dbReference>
<evidence type="ECO:0000313" key="4">
    <source>
        <dbReference type="Proteomes" id="UP000289340"/>
    </source>
</evidence>
<dbReference type="InterPro" id="IPR004274">
    <property type="entry name" value="FCP1_dom"/>
</dbReference>
<dbReference type="Gene3D" id="3.40.50.1000">
    <property type="entry name" value="HAD superfamily/HAD-like"/>
    <property type="match status" value="1"/>
</dbReference>
<keyword evidence="1" id="KW-0472">Membrane</keyword>
<comment type="caution">
    <text evidence="3">The sequence shown here is derived from an EMBL/GenBank/DDBJ whole genome shotgun (WGS) entry which is preliminary data.</text>
</comment>
<keyword evidence="4" id="KW-1185">Reference proteome</keyword>
<dbReference type="InterPro" id="IPR023214">
    <property type="entry name" value="HAD_sf"/>
</dbReference>
<dbReference type="PANTHER" id="PTHR35134:SF2">
    <property type="entry name" value="NUCLEOTIDASE YQFW-RELATED"/>
    <property type="match status" value="1"/>
</dbReference>
<feature type="transmembrane region" description="Helical" evidence="1">
    <location>
        <begin position="68"/>
        <end position="95"/>
    </location>
</feature>
<dbReference type="SUPFAM" id="SSF56784">
    <property type="entry name" value="HAD-like"/>
    <property type="match status" value="1"/>
</dbReference>
<dbReference type="EMBL" id="QZWG01000017">
    <property type="protein sequence ID" value="RZB58678.1"/>
    <property type="molecule type" value="Genomic_DNA"/>
</dbReference>
<dbReference type="InterPro" id="IPR036412">
    <property type="entry name" value="HAD-like_sf"/>
</dbReference>
<dbReference type="PANTHER" id="PTHR35134">
    <property type="entry name" value="NUCLEOTIDASE YQFW-RELATED"/>
    <property type="match status" value="1"/>
</dbReference>
<dbReference type="Proteomes" id="UP000289340">
    <property type="component" value="Chromosome 17"/>
</dbReference>
<feature type="domain" description="FCP1 homology" evidence="2">
    <location>
        <begin position="108"/>
        <end position="207"/>
    </location>
</feature>
<accession>A0A445GBZ9</accession>
<sequence>SFARHPATRVKRLKYASSSSFLLLLRKCFFFLFSLVLLLPLFSGDGACSSSFVRQCFFFLFSPWVVGWFVVVLGCCCGAFVFFVAVVPLVFLIAFEIWNCSRDEAYFKSGIHPLPGAQMTLQKLSRFCSLSVVTSRQNAIKDHIIEWLEKNYPGLFHDIHFGNHFALDGVSRPKSEICRSLNAKVLIDDNPRYAIECADVGIRVLLFDYENSYPWCKNESVDQHPLVTRVKNWEEVERQLMSLIAS</sequence>
<dbReference type="Pfam" id="PF03031">
    <property type="entry name" value="NIF"/>
    <property type="match status" value="1"/>
</dbReference>